<dbReference type="Proteomes" id="UP000176614">
    <property type="component" value="Unassembled WGS sequence"/>
</dbReference>
<organism evidence="2 3">
    <name type="scientific">candidate division WWE3 bacterium RIFOXYA2_FULL_46_9</name>
    <dbReference type="NCBI Taxonomy" id="1802636"/>
    <lineage>
        <taxon>Bacteria</taxon>
        <taxon>Katanobacteria</taxon>
    </lineage>
</organism>
<feature type="transmembrane region" description="Helical" evidence="1">
    <location>
        <begin position="7"/>
        <end position="23"/>
    </location>
</feature>
<name>A0A1F4W119_UNCKA</name>
<evidence type="ECO:0000256" key="1">
    <source>
        <dbReference type="SAM" id="Phobius"/>
    </source>
</evidence>
<gene>
    <name evidence="2" type="ORF">A2264_00250</name>
</gene>
<accession>A0A1F4W119</accession>
<dbReference type="EMBL" id="MEVT01000008">
    <property type="protein sequence ID" value="OGC63119.1"/>
    <property type="molecule type" value="Genomic_DNA"/>
</dbReference>
<reference evidence="2 3" key="1">
    <citation type="journal article" date="2016" name="Nat. Commun.">
        <title>Thousands of microbial genomes shed light on interconnected biogeochemical processes in an aquifer system.</title>
        <authorList>
            <person name="Anantharaman K."/>
            <person name="Brown C.T."/>
            <person name="Hug L.A."/>
            <person name="Sharon I."/>
            <person name="Castelle C.J."/>
            <person name="Probst A.J."/>
            <person name="Thomas B.C."/>
            <person name="Singh A."/>
            <person name="Wilkins M.J."/>
            <person name="Karaoz U."/>
            <person name="Brodie E.L."/>
            <person name="Williams K.H."/>
            <person name="Hubbard S.S."/>
            <person name="Banfield J.F."/>
        </authorList>
    </citation>
    <scope>NUCLEOTIDE SEQUENCE [LARGE SCALE GENOMIC DNA]</scope>
</reference>
<keyword evidence="1" id="KW-0472">Membrane</keyword>
<sequence length="151" mass="17285">MDKKNILRLIILTAIIGGFWYFWNLINPGGENITPNYKQVNIRDPVVLKTSPEILEDIELDRGAALILKFYLDRDIEDEDISVSIEPPLKFSSRIDRNSTIVVYVAPEYVPVGKNTYKVTLTKTKSYEISVNKIDIMPTIETEFLEGGLYK</sequence>
<keyword evidence="1" id="KW-1133">Transmembrane helix</keyword>
<keyword evidence="1" id="KW-0812">Transmembrane</keyword>
<proteinExistence type="predicted"/>
<evidence type="ECO:0000313" key="2">
    <source>
        <dbReference type="EMBL" id="OGC63119.1"/>
    </source>
</evidence>
<comment type="caution">
    <text evidence="2">The sequence shown here is derived from an EMBL/GenBank/DDBJ whole genome shotgun (WGS) entry which is preliminary data.</text>
</comment>
<dbReference type="AlphaFoldDB" id="A0A1F4W119"/>
<evidence type="ECO:0000313" key="3">
    <source>
        <dbReference type="Proteomes" id="UP000176614"/>
    </source>
</evidence>
<protein>
    <submittedName>
        <fullName evidence="2">Uncharacterized protein</fullName>
    </submittedName>
</protein>